<sequence length="378" mass="42021">MARAQCSLDASLGPVYATDLTIANSIDTDKTLNLEESSMGASGATRRATSSSSSTSAHPTALHCQWTSFRVQFGFGCLLGHHQYNLNDQCMAIEAFFASKQQAGRSGCQFGNPECIQYFPSINVNDPSVQSFLRTSFNSAFSMTPYTVPAAKPHPPNEEDSDDDNTSVAPPPMPPHSTVHCARENESWFSELMSTILRNMALGFLLRSVLSSNINNSQDFVSFIMCQVFQAQPVVHAIYNRLGLDFKDWNSTWDQNAQDLSLPAWQISYPSSLHRKLTTKLYSKLEERFKRYQLLNMIGFNLEQVIRILKTQNFFPDLQQFSAEGPEQLFRNSLLFLGILVGATCTGITLALNPRVRISSHSKNTSRSHCVTASMASV</sequence>
<feature type="region of interest" description="Disordered" evidence="1">
    <location>
        <begin position="148"/>
        <end position="176"/>
    </location>
</feature>
<organism evidence="2 3">
    <name type="scientific">Coprinopsis marcescibilis</name>
    <name type="common">Agaric fungus</name>
    <name type="synonym">Psathyrella marcescibilis</name>
    <dbReference type="NCBI Taxonomy" id="230819"/>
    <lineage>
        <taxon>Eukaryota</taxon>
        <taxon>Fungi</taxon>
        <taxon>Dikarya</taxon>
        <taxon>Basidiomycota</taxon>
        <taxon>Agaricomycotina</taxon>
        <taxon>Agaricomycetes</taxon>
        <taxon>Agaricomycetidae</taxon>
        <taxon>Agaricales</taxon>
        <taxon>Agaricineae</taxon>
        <taxon>Psathyrellaceae</taxon>
        <taxon>Coprinopsis</taxon>
    </lineage>
</organism>
<evidence type="ECO:0000313" key="2">
    <source>
        <dbReference type="EMBL" id="TFK21756.1"/>
    </source>
</evidence>
<evidence type="ECO:0000256" key="1">
    <source>
        <dbReference type="SAM" id="MobiDB-lite"/>
    </source>
</evidence>
<keyword evidence="3" id="KW-1185">Reference proteome</keyword>
<dbReference type="AlphaFoldDB" id="A0A5C3KNG0"/>
<reference evidence="2 3" key="1">
    <citation type="journal article" date="2019" name="Nat. Ecol. Evol.">
        <title>Megaphylogeny resolves global patterns of mushroom evolution.</title>
        <authorList>
            <person name="Varga T."/>
            <person name="Krizsan K."/>
            <person name="Foldi C."/>
            <person name="Dima B."/>
            <person name="Sanchez-Garcia M."/>
            <person name="Sanchez-Ramirez S."/>
            <person name="Szollosi G.J."/>
            <person name="Szarkandi J.G."/>
            <person name="Papp V."/>
            <person name="Albert L."/>
            <person name="Andreopoulos W."/>
            <person name="Angelini C."/>
            <person name="Antonin V."/>
            <person name="Barry K.W."/>
            <person name="Bougher N.L."/>
            <person name="Buchanan P."/>
            <person name="Buyck B."/>
            <person name="Bense V."/>
            <person name="Catcheside P."/>
            <person name="Chovatia M."/>
            <person name="Cooper J."/>
            <person name="Damon W."/>
            <person name="Desjardin D."/>
            <person name="Finy P."/>
            <person name="Geml J."/>
            <person name="Haridas S."/>
            <person name="Hughes K."/>
            <person name="Justo A."/>
            <person name="Karasinski D."/>
            <person name="Kautmanova I."/>
            <person name="Kiss B."/>
            <person name="Kocsube S."/>
            <person name="Kotiranta H."/>
            <person name="LaButti K.M."/>
            <person name="Lechner B.E."/>
            <person name="Liimatainen K."/>
            <person name="Lipzen A."/>
            <person name="Lukacs Z."/>
            <person name="Mihaltcheva S."/>
            <person name="Morgado L.N."/>
            <person name="Niskanen T."/>
            <person name="Noordeloos M.E."/>
            <person name="Ohm R.A."/>
            <person name="Ortiz-Santana B."/>
            <person name="Ovrebo C."/>
            <person name="Racz N."/>
            <person name="Riley R."/>
            <person name="Savchenko A."/>
            <person name="Shiryaev A."/>
            <person name="Soop K."/>
            <person name="Spirin V."/>
            <person name="Szebenyi C."/>
            <person name="Tomsovsky M."/>
            <person name="Tulloss R.E."/>
            <person name="Uehling J."/>
            <person name="Grigoriev I.V."/>
            <person name="Vagvolgyi C."/>
            <person name="Papp T."/>
            <person name="Martin F.M."/>
            <person name="Miettinen O."/>
            <person name="Hibbett D.S."/>
            <person name="Nagy L.G."/>
        </authorList>
    </citation>
    <scope>NUCLEOTIDE SEQUENCE [LARGE SCALE GENOMIC DNA]</scope>
    <source>
        <strain evidence="2 3">CBS 121175</strain>
    </source>
</reference>
<feature type="region of interest" description="Disordered" evidence="1">
    <location>
        <begin position="37"/>
        <end position="58"/>
    </location>
</feature>
<name>A0A5C3KNG0_COPMA</name>
<accession>A0A5C3KNG0</accession>
<evidence type="ECO:0000313" key="3">
    <source>
        <dbReference type="Proteomes" id="UP000307440"/>
    </source>
</evidence>
<gene>
    <name evidence="2" type="ORF">FA15DRAFT_658028</name>
</gene>
<proteinExistence type="predicted"/>
<dbReference type="EMBL" id="ML210258">
    <property type="protein sequence ID" value="TFK21756.1"/>
    <property type="molecule type" value="Genomic_DNA"/>
</dbReference>
<dbReference type="Proteomes" id="UP000307440">
    <property type="component" value="Unassembled WGS sequence"/>
</dbReference>
<protein>
    <submittedName>
        <fullName evidence="2">Uncharacterized protein</fullName>
    </submittedName>
</protein>
<feature type="compositionally biased region" description="Low complexity" evidence="1">
    <location>
        <begin position="40"/>
        <end position="57"/>
    </location>
</feature>